<evidence type="ECO:0000256" key="8">
    <source>
        <dbReference type="ARBA" id="ARBA00047417"/>
    </source>
</evidence>
<evidence type="ECO:0000313" key="14">
    <source>
        <dbReference type="Proteomes" id="UP000289455"/>
    </source>
</evidence>
<evidence type="ECO:0000256" key="10">
    <source>
        <dbReference type="PIRSR" id="PIRSR600101-2"/>
    </source>
</evidence>
<reference evidence="13 14" key="1">
    <citation type="submission" date="2019-01" db="EMBL/GenBank/DDBJ databases">
        <title>Cytophagaceae bacterium strain CAR-16.</title>
        <authorList>
            <person name="Chen W.-M."/>
        </authorList>
    </citation>
    <scope>NUCLEOTIDE SEQUENCE [LARGE SCALE GENOMIC DNA]</scope>
    <source>
        <strain evidence="13 14">CAR-16</strain>
    </source>
</reference>
<feature type="binding site" evidence="10">
    <location>
        <position position="97"/>
    </location>
    <ligand>
        <name>L-glutamate</name>
        <dbReference type="ChEBI" id="CHEBI:29985"/>
    </ligand>
</feature>
<keyword evidence="11" id="KW-0317">Glutathione biosynthesis</keyword>
<comment type="catalytic activity">
    <reaction evidence="1 11">
        <text>an S-substituted glutathione + H2O = an S-substituted L-cysteinylglycine + L-glutamate</text>
        <dbReference type="Rhea" id="RHEA:59468"/>
        <dbReference type="ChEBI" id="CHEBI:15377"/>
        <dbReference type="ChEBI" id="CHEBI:29985"/>
        <dbReference type="ChEBI" id="CHEBI:90779"/>
        <dbReference type="ChEBI" id="CHEBI:143103"/>
        <dbReference type="EC" id="3.4.19.13"/>
    </reaction>
</comment>
<keyword evidence="6 11" id="KW-0865">Zymogen</keyword>
<keyword evidence="7 11" id="KW-0012">Acyltransferase</keyword>
<dbReference type="Proteomes" id="UP000289455">
    <property type="component" value="Unassembled WGS sequence"/>
</dbReference>
<proteinExistence type="inferred from homology"/>
<dbReference type="InterPro" id="IPR043138">
    <property type="entry name" value="GGT_lsub"/>
</dbReference>
<feature type="signal peptide" evidence="12">
    <location>
        <begin position="1"/>
        <end position="20"/>
    </location>
</feature>
<dbReference type="Gene3D" id="1.10.246.130">
    <property type="match status" value="1"/>
</dbReference>
<dbReference type="Pfam" id="PF01019">
    <property type="entry name" value="G_glu_transpept"/>
    <property type="match status" value="1"/>
</dbReference>
<evidence type="ECO:0000256" key="4">
    <source>
        <dbReference type="ARBA" id="ARBA00022679"/>
    </source>
</evidence>
<keyword evidence="12" id="KW-0732">Signal</keyword>
<evidence type="ECO:0000256" key="11">
    <source>
        <dbReference type="RuleBase" id="RU368036"/>
    </source>
</evidence>
<dbReference type="EMBL" id="SDHY01000001">
    <property type="protein sequence ID" value="RXK52107.1"/>
    <property type="molecule type" value="Genomic_DNA"/>
</dbReference>
<comment type="catalytic activity">
    <reaction evidence="2 11">
        <text>glutathione + H2O = L-cysteinylglycine + L-glutamate</text>
        <dbReference type="Rhea" id="RHEA:28807"/>
        <dbReference type="ChEBI" id="CHEBI:15377"/>
        <dbReference type="ChEBI" id="CHEBI:29985"/>
        <dbReference type="ChEBI" id="CHEBI:57925"/>
        <dbReference type="ChEBI" id="CHEBI:61694"/>
        <dbReference type="EC" id="3.4.19.13"/>
    </reaction>
</comment>
<dbReference type="RefSeq" id="WP_129025036.1">
    <property type="nucleotide sequence ID" value="NZ_SDHY01000001.1"/>
</dbReference>
<dbReference type="OrthoDB" id="9781342at2"/>
<dbReference type="PANTHER" id="PTHR43199:SF1">
    <property type="entry name" value="GLUTATHIONE HYDROLASE PROENZYME"/>
    <property type="match status" value="1"/>
</dbReference>
<evidence type="ECO:0000256" key="7">
    <source>
        <dbReference type="ARBA" id="ARBA00023315"/>
    </source>
</evidence>
<comment type="catalytic activity">
    <reaction evidence="8 11">
        <text>an N-terminal (5-L-glutamyl)-[peptide] + an alpha-amino acid = 5-L-glutamyl amino acid + an N-terminal L-alpha-aminoacyl-[peptide]</text>
        <dbReference type="Rhea" id="RHEA:23904"/>
        <dbReference type="Rhea" id="RHEA-COMP:9780"/>
        <dbReference type="Rhea" id="RHEA-COMP:9795"/>
        <dbReference type="ChEBI" id="CHEBI:77644"/>
        <dbReference type="ChEBI" id="CHEBI:78597"/>
        <dbReference type="ChEBI" id="CHEBI:78599"/>
        <dbReference type="ChEBI" id="CHEBI:78608"/>
        <dbReference type="EC" id="2.3.2.2"/>
    </reaction>
</comment>
<dbReference type="UniPathway" id="UPA00204"/>
<keyword evidence="14" id="KW-1185">Reference proteome</keyword>
<dbReference type="Gene3D" id="3.60.20.40">
    <property type="match status" value="1"/>
</dbReference>
<protein>
    <recommendedName>
        <fullName evidence="11">Glutathione hydrolase proenzyme</fullName>
        <ecNumber evidence="11">2.3.2.2</ecNumber>
        <ecNumber evidence="11">3.4.19.13</ecNumber>
    </recommendedName>
    <component>
        <recommendedName>
            <fullName evidence="11">Glutathione hydrolase large chain</fullName>
        </recommendedName>
    </component>
    <component>
        <recommendedName>
            <fullName evidence="11">Glutathione hydrolase small chain</fullName>
        </recommendedName>
    </component>
</protein>
<comment type="similarity">
    <text evidence="3 11">Belongs to the gamma-glutamyltransferase family.</text>
</comment>
<dbReference type="AlphaFoldDB" id="A0A4Q1C1U0"/>
<evidence type="ECO:0000256" key="9">
    <source>
        <dbReference type="PIRSR" id="PIRSR600101-1"/>
    </source>
</evidence>
<dbReference type="InterPro" id="IPR055262">
    <property type="entry name" value="GGT_CS"/>
</dbReference>
<accession>A0A4Q1C1U0</accession>
<keyword evidence="5 11" id="KW-0378">Hydrolase</keyword>
<gene>
    <name evidence="13" type="primary">ggt</name>
    <name evidence="13" type="ORF">ESB04_00170</name>
</gene>
<evidence type="ECO:0000256" key="1">
    <source>
        <dbReference type="ARBA" id="ARBA00001049"/>
    </source>
</evidence>
<dbReference type="EC" id="3.4.19.13" evidence="11"/>
<feature type="binding site" evidence="10">
    <location>
        <begin position="445"/>
        <end position="446"/>
    </location>
    <ligand>
        <name>L-glutamate</name>
        <dbReference type="ChEBI" id="CHEBI:29985"/>
    </ligand>
</feature>
<dbReference type="InterPro" id="IPR043137">
    <property type="entry name" value="GGT_ssub_C"/>
</dbReference>
<evidence type="ECO:0000256" key="2">
    <source>
        <dbReference type="ARBA" id="ARBA00001089"/>
    </source>
</evidence>
<keyword evidence="4 11" id="KW-0808">Transferase</keyword>
<dbReference type="InterPro" id="IPR029055">
    <property type="entry name" value="Ntn_hydrolases_N"/>
</dbReference>
<dbReference type="GO" id="GO:0006751">
    <property type="term" value="P:glutathione catabolic process"/>
    <property type="evidence" value="ECO:0007669"/>
    <property type="project" value="UniProtKB-UniRule"/>
</dbReference>
<feature type="binding site" evidence="10">
    <location>
        <position position="467"/>
    </location>
    <ligand>
        <name>L-glutamate</name>
        <dbReference type="ChEBI" id="CHEBI:29985"/>
    </ligand>
</feature>
<dbReference type="NCBIfam" id="TIGR00066">
    <property type="entry name" value="g_glut_trans"/>
    <property type="match status" value="1"/>
</dbReference>
<comment type="PTM">
    <text evidence="11">Cleaved by autocatalysis into a large and a small subunit.</text>
</comment>
<dbReference type="GO" id="GO:0036374">
    <property type="term" value="F:glutathione hydrolase activity"/>
    <property type="evidence" value="ECO:0007669"/>
    <property type="project" value="UniProtKB-UniRule"/>
</dbReference>
<evidence type="ECO:0000256" key="12">
    <source>
        <dbReference type="SAM" id="SignalP"/>
    </source>
</evidence>
<comment type="subunit">
    <text evidence="11">This enzyme consists of two polypeptide chains, which are synthesized in precursor form from a single polypeptide.</text>
</comment>
<dbReference type="PRINTS" id="PR01210">
    <property type="entry name" value="GGTRANSPTASE"/>
</dbReference>
<feature type="active site" description="Nucleophile" evidence="9">
    <location>
        <position position="374"/>
    </location>
</feature>
<evidence type="ECO:0000313" key="13">
    <source>
        <dbReference type="EMBL" id="RXK52107.1"/>
    </source>
</evidence>
<dbReference type="PROSITE" id="PS00462">
    <property type="entry name" value="G_GLU_TRANSPEPTIDASE"/>
    <property type="match status" value="1"/>
</dbReference>
<dbReference type="PANTHER" id="PTHR43199">
    <property type="entry name" value="GLUTATHIONE HYDROLASE"/>
    <property type="match status" value="1"/>
</dbReference>
<evidence type="ECO:0000256" key="6">
    <source>
        <dbReference type="ARBA" id="ARBA00023145"/>
    </source>
</evidence>
<dbReference type="InterPro" id="IPR000101">
    <property type="entry name" value="GGT_peptidase"/>
</dbReference>
<feature type="binding site" evidence="10">
    <location>
        <begin position="392"/>
        <end position="394"/>
    </location>
    <ligand>
        <name>L-glutamate</name>
        <dbReference type="ChEBI" id="CHEBI:29985"/>
    </ligand>
</feature>
<organism evidence="13 14">
    <name type="scientific">Aquirufa rosea</name>
    <dbReference type="NCBI Taxonomy" id="2509241"/>
    <lineage>
        <taxon>Bacteria</taxon>
        <taxon>Pseudomonadati</taxon>
        <taxon>Bacteroidota</taxon>
        <taxon>Cytophagia</taxon>
        <taxon>Cytophagales</taxon>
        <taxon>Flectobacillaceae</taxon>
        <taxon>Aquirufa</taxon>
    </lineage>
</organism>
<dbReference type="SUPFAM" id="SSF56235">
    <property type="entry name" value="N-terminal nucleophile aminohydrolases (Ntn hydrolases)"/>
    <property type="match status" value="1"/>
</dbReference>
<feature type="chain" id="PRO_5020300755" description="Glutathione hydrolase proenzyme" evidence="12">
    <location>
        <begin position="21"/>
        <end position="563"/>
    </location>
</feature>
<name>A0A4Q1C1U0_9BACT</name>
<evidence type="ECO:0000256" key="5">
    <source>
        <dbReference type="ARBA" id="ARBA00022801"/>
    </source>
</evidence>
<dbReference type="GO" id="GO:0103068">
    <property type="term" value="F:leukotriene C4 gamma-glutamyl transferase activity"/>
    <property type="evidence" value="ECO:0007669"/>
    <property type="project" value="UniProtKB-EC"/>
</dbReference>
<feature type="binding site" evidence="10">
    <location>
        <position position="416"/>
    </location>
    <ligand>
        <name>L-glutamate</name>
        <dbReference type="ChEBI" id="CHEBI:29985"/>
    </ligand>
</feature>
<dbReference type="EC" id="2.3.2.2" evidence="11"/>
<comment type="pathway">
    <text evidence="11">Sulfur metabolism; glutathione metabolism.</text>
</comment>
<evidence type="ECO:0000256" key="3">
    <source>
        <dbReference type="ARBA" id="ARBA00009381"/>
    </source>
</evidence>
<dbReference type="GO" id="GO:0006750">
    <property type="term" value="P:glutathione biosynthetic process"/>
    <property type="evidence" value="ECO:0007669"/>
    <property type="project" value="UniProtKB-KW"/>
</dbReference>
<comment type="caution">
    <text evidence="13">The sequence shown here is derived from an EMBL/GenBank/DDBJ whole genome shotgun (WGS) entry which is preliminary data.</text>
</comment>
<sequence length="563" mass="61582">MKQTLSSVVFLCFLSALTFAQTNKPVIESDNGMVVSTHPAASEIGLQILKQGGNAIDAAIAVNFALAVCHPAAGNIGGGGFLVYRDKHAQTFALDFREKAPLKAFRDMYLDEGGAIIPGKSQAGIFSVGVPGAVAGMVAMHQRFGKLAWADLVNPSIELARRGVVLTEKEARGLNNQKEDFLHFNPGKSYMMKADGSIWQKGDLFVQEDLAKSLERIAKRKSKGFYRGKTARLLVKEMKHQGGIINKNDLKAYQAVWRNTVDFEYKGKKIISMPPPSSGGIALNQLLKMVEPFPLSKWGPQSDSTIQVMVEAERRVYADRAKWLGDPDFVKVPQNELTDINYIEGRMKDFSFQKASLSSSISAGQFPGYESPETTHYSIVDKEGNAVAITTTLNNSYGSKVFVGGAGFLLNDEMDDFSAKAGAPNLYGLVGSKANEIQPGKRMLSSMTPTIVEENGQLKLVVGTPGGSTIITSVFQVIINTLEMGMNMQQAVEYPRFHHQWLPDQVNFERNRFTPEQIQRLKEKGYKLQPVSGIGLVEGILVLPNKKLQGGADSRGDDTVSAY</sequence>
<dbReference type="InterPro" id="IPR051792">
    <property type="entry name" value="GGT_bact"/>
</dbReference>